<keyword evidence="4" id="KW-0067">ATP-binding</keyword>
<evidence type="ECO:0000259" key="5">
    <source>
        <dbReference type="Pfam" id="PF00005"/>
    </source>
</evidence>
<dbReference type="AlphaFoldDB" id="A0A0F9AXF6"/>
<evidence type="ECO:0000256" key="4">
    <source>
        <dbReference type="ARBA" id="ARBA00022840"/>
    </source>
</evidence>
<comment type="similarity">
    <text evidence="1">Belongs to the ABC transporter superfamily.</text>
</comment>
<evidence type="ECO:0000313" key="6">
    <source>
        <dbReference type="EMBL" id="KKL14294.1"/>
    </source>
</evidence>
<dbReference type="PANTHER" id="PTHR42711:SF5">
    <property type="entry name" value="ABC TRANSPORTER ATP-BINDING PROTEIN NATA"/>
    <property type="match status" value="1"/>
</dbReference>
<keyword evidence="2" id="KW-0813">Transport</keyword>
<proteinExistence type="inferred from homology"/>
<dbReference type="SUPFAM" id="SSF52540">
    <property type="entry name" value="P-loop containing nucleoside triphosphate hydrolases"/>
    <property type="match status" value="1"/>
</dbReference>
<comment type="caution">
    <text evidence="6">The sequence shown here is derived from an EMBL/GenBank/DDBJ whole genome shotgun (WGS) entry which is preliminary data.</text>
</comment>
<evidence type="ECO:0000256" key="3">
    <source>
        <dbReference type="ARBA" id="ARBA00022741"/>
    </source>
</evidence>
<name>A0A0F9AXF6_9ZZZZ</name>
<evidence type="ECO:0000256" key="1">
    <source>
        <dbReference type="ARBA" id="ARBA00005417"/>
    </source>
</evidence>
<evidence type="ECO:0000256" key="2">
    <source>
        <dbReference type="ARBA" id="ARBA00022448"/>
    </source>
</evidence>
<dbReference type="Pfam" id="PF00005">
    <property type="entry name" value="ABC_tran"/>
    <property type="match status" value="1"/>
</dbReference>
<dbReference type="InterPro" id="IPR027417">
    <property type="entry name" value="P-loop_NTPase"/>
</dbReference>
<dbReference type="Gene3D" id="3.40.50.300">
    <property type="entry name" value="P-loop containing nucleotide triphosphate hydrolases"/>
    <property type="match status" value="1"/>
</dbReference>
<keyword evidence="3" id="KW-0547">Nucleotide-binding</keyword>
<sequence length="62" mass="6651">MSIVLKNIDKKYGQQLVLDGISFEISKGEIVGFIGPNGAGKSTTMKIITGYMPPDSGEVYVN</sequence>
<accession>A0A0F9AXF6</accession>
<organism evidence="6">
    <name type="scientific">marine sediment metagenome</name>
    <dbReference type="NCBI Taxonomy" id="412755"/>
    <lineage>
        <taxon>unclassified sequences</taxon>
        <taxon>metagenomes</taxon>
        <taxon>ecological metagenomes</taxon>
    </lineage>
</organism>
<feature type="non-terminal residue" evidence="6">
    <location>
        <position position="62"/>
    </location>
</feature>
<dbReference type="GO" id="GO:0005524">
    <property type="term" value="F:ATP binding"/>
    <property type="evidence" value="ECO:0007669"/>
    <property type="project" value="UniProtKB-KW"/>
</dbReference>
<dbReference type="InterPro" id="IPR050763">
    <property type="entry name" value="ABC_transporter_ATP-binding"/>
</dbReference>
<reference evidence="6" key="1">
    <citation type="journal article" date="2015" name="Nature">
        <title>Complex archaea that bridge the gap between prokaryotes and eukaryotes.</title>
        <authorList>
            <person name="Spang A."/>
            <person name="Saw J.H."/>
            <person name="Jorgensen S.L."/>
            <person name="Zaremba-Niedzwiedzka K."/>
            <person name="Martijn J."/>
            <person name="Lind A.E."/>
            <person name="van Eijk R."/>
            <person name="Schleper C."/>
            <person name="Guy L."/>
            <person name="Ettema T.J."/>
        </authorList>
    </citation>
    <scope>NUCLEOTIDE SEQUENCE</scope>
</reference>
<dbReference type="PANTHER" id="PTHR42711">
    <property type="entry name" value="ABC TRANSPORTER ATP-BINDING PROTEIN"/>
    <property type="match status" value="1"/>
</dbReference>
<gene>
    <name evidence="6" type="ORF">LCGC14_2517130</name>
</gene>
<dbReference type="EMBL" id="LAZR01040514">
    <property type="protein sequence ID" value="KKL14294.1"/>
    <property type="molecule type" value="Genomic_DNA"/>
</dbReference>
<dbReference type="InterPro" id="IPR003439">
    <property type="entry name" value="ABC_transporter-like_ATP-bd"/>
</dbReference>
<protein>
    <recommendedName>
        <fullName evidence="5">ABC transporter domain-containing protein</fullName>
    </recommendedName>
</protein>
<dbReference type="GO" id="GO:0016887">
    <property type="term" value="F:ATP hydrolysis activity"/>
    <property type="evidence" value="ECO:0007669"/>
    <property type="project" value="InterPro"/>
</dbReference>
<feature type="domain" description="ABC transporter" evidence="5">
    <location>
        <begin position="18"/>
        <end position="61"/>
    </location>
</feature>